<feature type="transmembrane region" description="Helical" evidence="6">
    <location>
        <begin position="175"/>
        <end position="199"/>
    </location>
</feature>
<feature type="transmembrane region" description="Helical" evidence="6">
    <location>
        <begin position="249"/>
        <end position="273"/>
    </location>
</feature>
<gene>
    <name evidence="7" type="ORF">P0Y53_08710</name>
</gene>
<feature type="transmembrane region" description="Helical" evidence="6">
    <location>
        <begin position="219"/>
        <end position="243"/>
    </location>
</feature>
<evidence type="ECO:0000256" key="5">
    <source>
        <dbReference type="ARBA" id="ARBA00023136"/>
    </source>
</evidence>
<evidence type="ECO:0000313" key="7">
    <source>
        <dbReference type="EMBL" id="WEK37582.1"/>
    </source>
</evidence>
<protein>
    <submittedName>
        <fullName evidence="7">Flippase</fullName>
    </submittedName>
</protein>
<organism evidence="7 8">
    <name type="scientific">Candidatus Pseudobacter hemicellulosilyticus</name>
    <dbReference type="NCBI Taxonomy" id="3121375"/>
    <lineage>
        <taxon>Bacteria</taxon>
        <taxon>Pseudomonadati</taxon>
        <taxon>Bacteroidota</taxon>
        <taxon>Chitinophagia</taxon>
        <taxon>Chitinophagales</taxon>
        <taxon>Chitinophagaceae</taxon>
        <taxon>Pseudobacter</taxon>
    </lineage>
</organism>
<dbReference type="PANTHER" id="PTHR30250:SF11">
    <property type="entry name" value="O-ANTIGEN TRANSPORTER-RELATED"/>
    <property type="match status" value="1"/>
</dbReference>
<dbReference type="CDD" id="cd13128">
    <property type="entry name" value="MATE_Wzx_like"/>
    <property type="match status" value="1"/>
</dbReference>
<feature type="transmembrane region" description="Helical" evidence="6">
    <location>
        <begin position="294"/>
        <end position="321"/>
    </location>
</feature>
<dbReference type="Proteomes" id="UP001220610">
    <property type="component" value="Chromosome"/>
</dbReference>
<feature type="transmembrane region" description="Helical" evidence="6">
    <location>
        <begin position="385"/>
        <end position="407"/>
    </location>
</feature>
<feature type="transmembrane region" description="Helical" evidence="6">
    <location>
        <begin position="327"/>
        <end position="349"/>
    </location>
</feature>
<reference evidence="7" key="1">
    <citation type="submission" date="2023-03" db="EMBL/GenBank/DDBJ databases">
        <title>Andean soil-derived lignocellulolytic bacterial consortium as a source of novel taxa and putative plastic-active enzymes.</title>
        <authorList>
            <person name="Diaz-Garcia L."/>
            <person name="Chuvochina M."/>
            <person name="Feuerriegel G."/>
            <person name="Bunk B."/>
            <person name="Sproer C."/>
            <person name="Streit W.R."/>
            <person name="Rodriguez L.M."/>
            <person name="Overmann J."/>
            <person name="Jimenez D.J."/>
        </authorList>
    </citation>
    <scope>NUCLEOTIDE SEQUENCE</scope>
    <source>
        <strain evidence="7">MAG 7</strain>
    </source>
</reference>
<dbReference type="GO" id="GO:0005886">
    <property type="term" value="C:plasma membrane"/>
    <property type="evidence" value="ECO:0007669"/>
    <property type="project" value="UniProtKB-SubCell"/>
</dbReference>
<evidence type="ECO:0000256" key="4">
    <source>
        <dbReference type="ARBA" id="ARBA00022989"/>
    </source>
</evidence>
<evidence type="ECO:0000313" key="8">
    <source>
        <dbReference type="Proteomes" id="UP001220610"/>
    </source>
</evidence>
<dbReference type="AlphaFoldDB" id="A0AAJ6BIS2"/>
<evidence type="ECO:0000256" key="6">
    <source>
        <dbReference type="SAM" id="Phobius"/>
    </source>
</evidence>
<feature type="transmembrane region" description="Helical" evidence="6">
    <location>
        <begin position="85"/>
        <end position="108"/>
    </location>
</feature>
<keyword evidence="3 6" id="KW-0812">Transmembrane</keyword>
<dbReference type="Pfam" id="PF01943">
    <property type="entry name" value="Polysacc_synt"/>
    <property type="match status" value="1"/>
</dbReference>
<name>A0AAJ6BIS2_9BACT</name>
<feature type="transmembrane region" description="Helical" evidence="6">
    <location>
        <begin position="42"/>
        <end position="64"/>
    </location>
</feature>
<feature type="transmembrane region" description="Helical" evidence="6">
    <location>
        <begin position="12"/>
        <end position="36"/>
    </location>
</feature>
<feature type="transmembrane region" description="Helical" evidence="6">
    <location>
        <begin position="361"/>
        <end position="379"/>
    </location>
</feature>
<evidence type="ECO:0000256" key="2">
    <source>
        <dbReference type="ARBA" id="ARBA00022475"/>
    </source>
</evidence>
<evidence type="ECO:0000256" key="1">
    <source>
        <dbReference type="ARBA" id="ARBA00004651"/>
    </source>
</evidence>
<feature type="transmembrane region" description="Helical" evidence="6">
    <location>
        <begin position="147"/>
        <end position="169"/>
    </location>
</feature>
<accession>A0AAJ6BIS2</accession>
<keyword evidence="5 6" id="KW-0472">Membrane</keyword>
<proteinExistence type="predicted"/>
<dbReference type="InterPro" id="IPR050833">
    <property type="entry name" value="Poly_Biosynth_Transport"/>
</dbReference>
<dbReference type="PANTHER" id="PTHR30250">
    <property type="entry name" value="PST FAMILY PREDICTED COLANIC ACID TRANSPORTER"/>
    <property type="match status" value="1"/>
</dbReference>
<dbReference type="EMBL" id="CP119311">
    <property type="protein sequence ID" value="WEK37582.1"/>
    <property type="molecule type" value="Genomic_DNA"/>
</dbReference>
<keyword evidence="4 6" id="KW-1133">Transmembrane helix</keyword>
<keyword evidence="2" id="KW-1003">Cell membrane</keyword>
<comment type="subcellular location">
    <subcellularLocation>
        <location evidence="1">Cell membrane</location>
        <topology evidence="1">Multi-pass membrane protein</topology>
    </subcellularLocation>
</comment>
<sequence>MNNKPPARLWENFTALGIVQGTNFILPLLVIPYVIRVIGADGFGIVSIAQVIMMFLSTIADFGFNLTATREISLNRENATVVSRVFFSVVFTRLLICAVLFLLLLAALALMPQWQEYSRLYLLAFVTVLGQSLLMNWLFQGMERMRLVMYISLLARIVFVALVFLFIRTKEDKDYFIFFTGVGNLLAGLMSIWVAVLVFRIRWVMPSWARIWKELKDGWHIMVSNLSVSVFMYTNVVILGVFASKEMVGYYSVAEKVVMAARQLLSVYFQVIYPQVVQLAQRSKQELHGFLRKNYLPFLGAVLMGCTVLLLFPEFIVSIFLHENQAVAAVYLRVMSFVPFVVCLNIPVYQLLLAHNEKKSLLRIFLTGSLINIIMNSLLAHWLGAMGTCITVVCTELLITTALVMAANKKENTRPLRLFL</sequence>
<dbReference type="InterPro" id="IPR002797">
    <property type="entry name" value="Polysacc_synth"/>
</dbReference>
<evidence type="ECO:0000256" key="3">
    <source>
        <dbReference type="ARBA" id="ARBA00022692"/>
    </source>
</evidence>
<feature type="transmembrane region" description="Helical" evidence="6">
    <location>
        <begin position="120"/>
        <end position="140"/>
    </location>
</feature>